<gene>
    <name evidence="3" type="ORF">EEL30_15265</name>
</gene>
<proteinExistence type="predicted"/>
<feature type="transmembrane region" description="Helical" evidence="2">
    <location>
        <begin position="7"/>
        <end position="29"/>
    </location>
</feature>
<dbReference type="EMBL" id="CP033464">
    <property type="protein sequence ID" value="QDX93531.1"/>
    <property type="molecule type" value="Genomic_DNA"/>
</dbReference>
<accession>A0A502HJ34</accession>
<organism evidence="3 4">
    <name type="scientific">Brevibacillus laterosporus</name>
    <name type="common">Bacillus laterosporus</name>
    <dbReference type="NCBI Taxonomy" id="1465"/>
    <lineage>
        <taxon>Bacteria</taxon>
        <taxon>Bacillati</taxon>
        <taxon>Bacillota</taxon>
        <taxon>Bacilli</taxon>
        <taxon>Bacillales</taxon>
        <taxon>Paenibacillaceae</taxon>
        <taxon>Brevibacillus</taxon>
    </lineage>
</organism>
<keyword evidence="2" id="KW-0472">Membrane</keyword>
<feature type="transmembrane region" description="Helical" evidence="2">
    <location>
        <begin position="35"/>
        <end position="53"/>
    </location>
</feature>
<protein>
    <submittedName>
        <fullName evidence="3">Uncharacterized protein</fullName>
    </submittedName>
</protein>
<keyword evidence="2" id="KW-1133">Transmembrane helix</keyword>
<evidence type="ECO:0000313" key="4">
    <source>
        <dbReference type="Proteomes" id="UP000319432"/>
    </source>
</evidence>
<sequence>MKLVKRGFLYPVFGVIILLAIIGFTTKFLQNPSTMIALVAFSALLLYLARNFLKTGKFMPRFSKKTQKIKPMKPGLKRSATANRRPNPFQVIEGSKGSKKDKQDKTKQNKPKMYQ</sequence>
<evidence type="ECO:0000256" key="1">
    <source>
        <dbReference type="SAM" id="MobiDB-lite"/>
    </source>
</evidence>
<reference evidence="3 4" key="1">
    <citation type="submission" date="2018-11" db="EMBL/GenBank/DDBJ databases">
        <title>Phylogenetic determinants of toxin gene distribution in genomes of Brevibacillus laterosporus.</title>
        <authorList>
            <person name="Glare T.R."/>
            <person name="Durrant A."/>
            <person name="Berry C."/>
            <person name="Palma L."/>
            <person name="Ormskirk M."/>
            <person name="Cox M.O."/>
        </authorList>
    </citation>
    <scope>NUCLEOTIDE SEQUENCE [LARGE SCALE GENOMIC DNA]</scope>
    <source>
        <strain evidence="3 4">1821L</strain>
    </source>
</reference>
<name>A0A502HJ34_BRELA</name>
<feature type="region of interest" description="Disordered" evidence="1">
    <location>
        <begin position="69"/>
        <end position="115"/>
    </location>
</feature>
<dbReference type="OrthoDB" id="2476476at2"/>
<evidence type="ECO:0000313" key="3">
    <source>
        <dbReference type="EMBL" id="QDX93531.1"/>
    </source>
</evidence>
<keyword evidence="2" id="KW-0812">Transmembrane</keyword>
<dbReference type="Proteomes" id="UP000319432">
    <property type="component" value="Chromosome"/>
</dbReference>
<feature type="compositionally biased region" description="Basic and acidic residues" evidence="1">
    <location>
        <begin position="96"/>
        <end position="107"/>
    </location>
</feature>
<evidence type="ECO:0000256" key="2">
    <source>
        <dbReference type="SAM" id="Phobius"/>
    </source>
</evidence>
<keyword evidence="4" id="KW-1185">Reference proteome</keyword>
<dbReference type="AlphaFoldDB" id="A0A502HJ34"/>